<proteinExistence type="predicted"/>
<organism evidence="1 2">
    <name type="scientific">Cystobacter fuscus</name>
    <dbReference type="NCBI Taxonomy" id="43"/>
    <lineage>
        <taxon>Bacteria</taxon>
        <taxon>Pseudomonadati</taxon>
        <taxon>Myxococcota</taxon>
        <taxon>Myxococcia</taxon>
        <taxon>Myxococcales</taxon>
        <taxon>Cystobacterineae</taxon>
        <taxon>Archangiaceae</taxon>
        <taxon>Cystobacter</taxon>
    </lineage>
</organism>
<evidence type="ECO:0000313" key="2">
    <source>
        <dbReference type="Proteomes" id="UP000217257"/>
    </source>
</evidence>
<dbReference type="AlphaFoldDB" id="A0A250IXA1"/>
<evidence type="ECO:0008006" key="3">
    <source>
        <dbReference type="Google" id="ProtNLM"/>
    </source>
</evidence>
<protein>
    <recommendedName>
        <fullName evidence="3">Lipoprotein</fullName>
    </recommendedName>
</protein>
<dbReference type="Proteomes" id="UP000217257">
    <property type="component" value="Chromosome"/>
</dbReference>
<evidence type="ECO:0000313" key="1">
    <source>
        <dbReference type="EMBL" id="ATB36359.1"/>
    </source>
</evidence>
<dbReference type="PROSITE" id="PS51257">
    <property type="entry name" value="PROKAR_LIPOPROTEIN"/>
    <property type="match status" value="1"/>
</dbReference>
<name>A0A250IXA1_9BACT</name>
<accession>A0A250IXA1</accession>
<reference evidence="1 2" key="1">
    <citation type="submission" date="2017-06" db="EMBL/GenBank/DDBJ databases">
        <title>Sequencing and comparative analysis of myxobacterial genomes.</title>
        <authorList>
            <person name="Rupp O."/>
            <person name="Goesmann A."/>
            <person name="Sogaard-Andersen L."/>
        </authorList>
    </citation>
    <scope>NUCLEOTIDE SEQUENCE [LARGE SCALE GENOMIC DNA]</scope>
    <source>
        <strain evidence="1 2">DSM 52655</strain>
    </source>
</reference>
<dbReference type="RefSeq" id="WP_157758345.1">
    <property type="nucleotide sequence ID" value="NZ_CP022098.1"/>
</dbReference>
<dbReference type="EMBL" id="CP022098">
    <property type="protein sequence ID" value="ATB36359.1"/>
    <property type="molecule type" value="Genomic_DNA"/>
</dbReference>
<gene>
    <name evidence="1" type="ORF">CYFUS_001773</name>
</gene>
<dbReference type="KEGG" id="cfus:CYFUS_001773"/>
<sequence>MNRLLVLCVLGSMALLGCEPAGEMLQLIPSPDGTYQAVVLDCRNGPSERSTLIKVVRSGGALDCESRALQEVTLSPGLFPRMVWMSEDSLLIDDRKERELTSMERKEGEVSIMFSSWTVLRTPSRELSRLREHLPPVPSPIKTPPVVASREPRGADVVPEPHIKAPPVASACGFRGLSLPADFAVLAGGGYAGKESSVQIDQSGSVATTMTVSVDNPGKPVVLMLGAYAPTIWSIRRSQKTTLLAVLVSGYHRQIVAGLDADTPVAIHTADDGSSCGSFYVDTDHLEELNPMARRFFGRDVDMVYPAHNGEVILGEAKGTPSKWVGGSDAPVESYADKTAPLVGDAGLDDAVRKGLLRRANIADSNAWDEEMARLAPERGSPPVAGGVPAPRRRSLHMMYNEYVVLRPMTFPAGLYGANSAVFFVPRGTERPRGNPGGSVVYDFNDMSCTGMLCRLE</sequence>